<dbReference type="EMBL" id="LN853651">
    <property type="protein sequence ID" value="CRY96365.1"/>
    <property type="molecule type" value="Genomic_DNA"/>
</dbReference>
<reference evidence="1" key="1">
    <citation type="submission" date="2015-06" db="EMBL/GenBank/DDBJ databases">
        <authorList>
            <person name="Joergensen T."/>
        </authorList>
    </citation>
    <scope>NUCLEOTIDE SEQUENCE</scope>
    <source>
        <strain evidence="1">RGFK1070</strain>
    </source>
</reference>
<organism evidence="1">
    <name type="scientific">uncultured prokaryote</name>
    <dbReference type="NCBI Taxonomy" id="198431"/>
    <lineage>
        <taxon>unclassified sequences</taxon>
        <taxon>environmental samples</taxon>
    </lineage>
</organism>
<evidence type="ECO:0000313" key="1">
    <source>
        <dbReference type="EMBL" id="CRY96365.1"/>
    </source>
</evidence>
<name>A0A0H5Q4L0_9ZZZZ</name>
<protein>
    <submittedName>
        <fullName evidence="1">Uncharacterized protein</fullName>
    </submittedName>
</protein>
<accession>A0A0H5Q4L0</accession>
<proteinExistence type="predicted"/>
<dbReference type="AlphaFoldDB" id="A0A0H5Q4L0"/>
<reference evidence="1" key="2">
    <citation type="submission" date="2015-07" db="EMBL/GenBank/DDBJ databases">
        <title>Plasmids, circular viruses and viroids from rat gut.</title>
        <authorList>
            <person name="Jorgensen T.J."/>
            <person name="Hansen M.A."/>
            <person name="Xu Z."/>
            <person name="Tabak M.A."/>
            <person name="Sorensen S.J."/>
            <person name="Hansen L.H."/>
        </authorList>
    </citation>
    <scope>NUCLEOTIDE SEQUENCE</scope>
    <source>
        <strain evidence="1">RGFK1070</strain>
    </source>
</reference>
<sequence length="150" mass="18002">MEYKIQMICETLHIGKATVYKYMEKMKKSIPADQIRDNEYFYYTSSNRLFFKEKGFDFIKSLAENPTVKDTVRQNSTNSNNDIVLYQEKLIHSYEQRISFLEEENKKLLDIISLRDKTELAKNIEPLKVSSGKEQDGIFFWRKFFHKFKK</sequence>